<reference evidence="2 3" key="1">
    <citation type="journal article" date="2015" name="Front. Microbiol.">
        <title>Genome sequence of the plant growth promoting endophytic yeast Rhodotorula graminis WP1.</title>
        <authorList>
            <person name="Firrincieli A."/>
            <person name="Otillar R."/>
            <person name="Salamov A."/>
            <person name="Schmutz J."/>
            <person name="Khan Z."/>
            <person name="Redman R.S."/>
            <person name="Fleck N.D."/>
            <person name="Lindquist E."/>
            <person name="Grigoriev I.V."/>
            <person name="Doty S.L."/>
        </authorList>
    </citation>
    <scope>NUCLEOTIDE SEQUENCE [LARGE SCALE GENOMIC DNA]</scope>
    <source>
        <strain evidence="2 3">WP1</strain>
    </source>
</reference>
<evidence type="ECO:0000313" key="3">
    <source>
        <dbReference type="Proteomes" id="UP000053890"/>
    </source>
</evidence>
<dbReference type="GeneID" id="28977656"/>
<dbReference type="Gene3D" id="3.80.10.10">
    <property type="entry name" value="Ribonuclease Inhibitor"/>
    <property type="match status" value="1"/>
</dbReference>
<proteinExistence type="predicted"/>
<evidence type="ECO:0008006" key="4">
    <source>
        <dbReference type="Google" id="ProtNLM"/>
    </source>
</evidence>
<dbReference type="RefSeq" id="XP_018270442.1">
    <property type="nucleotide sequence ID" value="XM_018417208.1"/>
</dbReference>
<dbReference type="InterPro" id="IPR032675">
    <property type="entry name" value="LRR_dom_sf"/>
</dbReference>
<gene>
    <name evidence="2" type="ORF">RHOBADRAFT_54227</name>
</gene>
<dbReference type="SUPFAM" id="SSF52047">
    <property type="entry name" value="RNI-like"/>
    <property type="match status" value="1"/>
</dbReference>
<sequence length="469" mass="51647">MIEPLSPATTPRDRTTTPPPPSLEVLPAAEHRAVRPWSRLPAELKHQIVDEVLQDVAHDSAEAERLDSALAVGFFEERDEREHAAKDGATRKRLELARLQAVVRDFRSICRPKLWQRVDLNPWRSDNLDVVLGAVPFVAPAVRRVDYKDIIASDHYLLDSLKYLEWQARALDALKRCTAVETLVLSETHGDLSGGALPRLRTLDLDKSNLSHADLAVLREQSALTSLSLAFWEIDGVSDGTIVDLVASMPGLRHLAVRCDSVAIKELLFVPAGLLIETRLESLELAVDTGNVDLAAVHAFLALFSSSLVKLSLELRGSALDWWPVLSSSSHIHLPHLTSFAVGADFTSAFFLHLDLPSLSFFRLDLFPALSDEPRDLVSFLKAHQATLERVHLSTDAISCELHVGGDYEGLELSDEAIGAIEGACEEIGCEVTSGDQGEEPDESESESEVCFCRACRRESLSDDGSEDW</sequence>
<evidence type="ECO:0000313" key="2">
    <source>
        <dbReference type="EMBL" id="KPV74393.1"/>
    </source>
</evidence>
<evidence type="ECO:0000256" key="1">
    <source>
        <dbReference type="SAM" id="MobiDB-lite"/>
    </source>
</evidence>
<organism evidence="2 3">
    <name type="scientific">Rhodotorula graminis (strain WP1)</name>
    <dbReference type="NCBI Taxonomy" id="578459"/>
    <lineage>
        <taxon>Eukaryota</taxon>
        <taxon>Fungi</taxon>
        <taxon>Dikarya</taxon>
        <taxon>Basidiomycota</taxon>
        <taxon>Pucciniomycotina</taxon>
        <taxon>Microbotryomycetes</taxon>
        <taxon>Sporidiobolales</taxon>
        <taxon>Sporidiobolaceae</taxon>
        <taxon>Rhodotorula</taxon>
    </lineage>
</organism>
<dbReference type="EMBL" id="KQ474080">
    <property type="protein sequence ID" value="KPV74393.1"/>
    <property type="molecule type" value="Genomic_DNA"/>
</dbReference>
<keyword evidence="3" id="KW-1185">Reference proteome</keyword>
<protein>
    <recommendedName>
        <fullName evidence="4">F-box domain-containing protein</fullName>
    </recommendedName>
</protein>
<accession>A0A194S0Y6</accession>
<dbReference type="AlphaFoldDB" id="A0A194S0Y6"/>
<name>A0A194S0Y6_RHOGW</name>
<dbReference type="Proteomes" id="UP000053890">
    <property type="component" value="Unassembled WGS sequence"/>
</dbReference>
<feature type="region of interest" description="Disordered" evidence="1">
    <location>
        <begin position="1"/>
        <end position="24"/>
    </location>
</feature>